<dbReference type="InterPro" id="IPR010998">
    <property type="entry name" value="Integrase_recombinase_N"/>
</dbReference>
<dbReference type="InterPro" id="IPR050090">
    <property type="entry name" value="Tyrosine_recombinase_XerCD"/>
</dbReference>
<evidence type="ECO:0000256" key="3">
    <source>
        <dbReference type="ARBA" id="ARBA00023172"/>
    </source>
</evidence>
<comment type="similarity">
    <text evidence="1">Belongs to the 'phage' integrase family.</text>
</comment>
<dbReference type="PROSITE" id="PS51898">
    <property type="entry name" value="TYR_RECOMBINASE"/>
    <property type="match status" value="1"/>
</dbReference>
<evidence type="ECO:0000313" key="5">
    <source>
        <dbReference type="EMBL" id="APT45783.1"/>
    </source>
</evidence>
<evidence type="ECO:0000313" key="6">
    <source>
        <dbReference type="Proteomes" id="UP000185426"/>
    </source>
</evidence>
<dbReference type="RefSeq" id="WP_075622076.1">
    <property type="nucleotide sequence ID" value="NZ_CP015607.1"/>
</dbReference>
<dbReference type="InterPro" id="IPR002104">
    <property type="entry name" value="Integrase_catalytic"/>
</dbReference>
<evidence type="ECO:0000256" key="1">
    <source>
        <dbReference type="ARBA" id="ARBA00008857"/>
    </source>
</evidence>
<dbReference type="InterPro" id="IPR011010">
    <property type="entry name" value="DNA_brk_join_enz"/>
</dbReference>
<dbReference type="EMBL" id="CP015607">
    <property type="protein sequence ID" value="APT45783.1"/>
    <property type="molecule type" value="Genomic_DNA"/>
</dbReference>
<accession>A0A1L6ZGZ5</accession>
<dbReference type="Proteomes" id="UP000185426">
    <property type="component" value="Chromosome"/>
</dbReference>
<sequence length="330" mass="37986">MTKKKPIFIIDEDFSDLSIVDNVSVRSPIIVEDDRNRITIEKALGIITRQMEISTIRPRTIKDYIYYVSRFKDSENLTYVDDIGTGDLYSWLEKMDVNNQTKLTRLKCLKAFLSRCFDNGWINTMFWKTVNVKVDKHVKEGASERDLSILMSVLDLSNFVHLRDVAAARLMFKTGIRISTLAKLEEVHIDFSTNTLNLDGDILKNRQPIILPFDDIMNRLLSVLIKYNRAIKREYGKRNDFVFITKKGDGVSASQSNNTIQKRLNKYSKEYELKNIGPHALRRGFAKSLLDKGARITDISLALGHSNLAVTSQYLHIDKNEVADNLRKFI</sequence>
<gene>
    <name evidence="5" type="ORF">BSA145_07650</name>
</gene>
<dbReference type="PANTHER" id="PTHR30349">
    <property type="entry name" value="PHAGE INTEGRASE-RELATED"/>
    <property type="match status" value="1"/>
</dbReference>
<dbReference type="GO" id="GO:0015074">
    <property type="term" value="P:DNA integration"/>
    <property type="evidence" value="ECO:0007669"/>
    <property type="project" value="InterPro"/>
</dbReference>
<proteinExistence type="inferred from homology"/>
<dbReference type="InterPro" id="IPR013762">
    <property type="entry name" value="Integrase-like_cat_sf"/>
</dbReference>
<name>A0A1L6ZGZ5_BACIA</name>
<keyword evidence="3" id="KW-0233">DNA recombination</keyword>
<feature type="domain" description="Tyr recombinase" evidence="4">
    <location>
        <begin position="137"/>
        <end position="327"/>
    </location>
</feature>
<dbReference type="PANTHER" id="PTHR30349:SF41">
    <property type="entry name" value="INTEGRASE_RECOMBINASE PROTEIN MJ0367-RELATED"/>
    <property type="match status" value="1"/>
</dbReference>
<dbReference type="GO" id="GO:0003677">
    <property type="term" value="F:DNA binding"/>
    <property type="evidence" value="ECO:0007669"/>
    <property type="project" value="UniProtKB-KW"/>
</dbReference>
<dbReference type="SUPFAM" id="SSF56349">
    <property type="entry name" value="DNA breaking-rejoining enzymes"/>
    <property type="match status" value="1"/>
</dbReference>
<dbReference type="Gene3D" id="1.10.150.130">
    <property type="match status" value="1"/>
</dbReference>
<organism evidence="5 6">
    <name type="scientific">Bacillus safensis</name>
    <dbReference type="NCBI Taxonomy" id="561879"/>
    <lineage>
        <taxon>Bacteria</taxon>
        <taxon>Bacillati</taxon>
        <taxon>Bacillota</taxon>
        <taxon>Bacilli</taxon>
        <taxon>Bacillales</taxon>
        <taxon>Bacillaceae</taxon>
        <taxon>Bacillus</taxon>
    </lineage>
</organism>
<dbReference type="GO" id="GO:0006310">
    <property type="term" value="P:DNA recombination"/>
    <property type="evidence" value="ECO:0007669"/>
    <property type="project" value="UniProtKB-KW"/>
</dbReference>
<dbReference type="CDD" id="cd00397">
    <property type="entry name" value="DNA_BRE_C"/>
    <property type="match status" value="1"/>
</dbReference>
<reference evidence="5 6" key="1">
    <citation type="submission" date="2016-05" db="EMBL/GenBank/DDBJ databases">
        <title>Complete Genome and Methylome Analysis of Psychrotrophic Bacterial Isolates from Antarctic Lake Untersee.</title>
        <authorList>
            <person name="Fomenkov A."/>
            <person name="Akimov V.N."/>
            <person name="Vasilyeva L.V."/>
            <person name="Andersen D."/>
            <person name="Vincze T."/>
            <person name="Roberts R.J."/>
        </authorList>
    </citation>
    <scope>NUCLEOTIDE SEQUENCE [LARGE SCALE GENOMIC DNA]</scope>
    <source>
        <strain evidence="5 6">U14-5</strain>
    </source>
</reference>
<dbReference type="Gene3D" id="1.10.443.10">
    <property type="entry name" value="Intergrase catalytic core"/>
    <property type="match status" value="1"/>
</dbReference>
<protein>
    <submittedName>
        <fullName evidence="5">Integrase</fullName>
    </submittedName>
</protein>
<evidence type="ECO:0000256" key="2">
    <source>
        <dbReference type="ARBA" id="ARBA00023125"/>
    </source>
</evidence>
<dbReference type="Pfam" id="PF00589">
    <property type="entry name" value="Phage_integrase"/>
    <property type="match status" value="1"/>
</dbReference>
<evidence type="ECO:0000259" key="4">
    <source>
        <dbReference type="PROSITE" id="PS51898"/>
    </source>
</evidence>
<keyword evidence="2" id="KW-0238">DNA-binding</keyword>
<dbReference type="AlphaFoldDB" id="A0A1L6ZGZ5"/>